<keyword evidence="2" id="KW-1185">Reference proteome</keyword>
<organism evidence="1 2">
    <name type="scientific">Archangium lansingense</name>
    <dbReference type="NCBI Taxonomy" id="2995310"/>
    <lineage>
        <taxon>Bacteria</taxon>
        <taxon>Pseudomonadati</taxon>
        <taxon>Myxococcota</taxon>
        <taxon>Myxococcia</taxon>
        <taxon>Myxococcales</taxon>
        <taxon>Cystobacterineae</taxon>
        <taxon>Archangiaceae</taxon>
        <taxon>Archangium</taxon>
    </lineage>
</organism>
<dbReference type="RefSeq" id="WP_267535725.1">
    <property type="nucleotide sequence ID" value="NZ_JAPNKA010000001.1"/>
</dbReference>
<evidence type="ECO:0000313" key="1">
    <source>
        <dbReference type="EMBL" id="MCY1076864.1"/>
    </source>
</evidence>
<evidence type="ECO:0000313" key="2">
    <source>
        <dbReference type="Proteomes" id="UP001207654"/>
    </source>
</evidence>
<protein>
    <recommendedName>
        <fullName evidence="3">Lipoprotein</fullName>
    </recommendedName>
</protein>
<gene>
    <name evidence="1" type="ORF">OV287_20505</name>
</gene>
<proteinExistence type="predicted"/>
<dbReference type="Proteomes" id="UP001207654">
    <property type="component" value="Unassembled WGS sequence"/>
</dbReference>
<evidence type="ECO:0008006" key="3">
    <source>
        <dbReference type="Google" id="ProtNLM"/>
    </source>
</evidence>
<sequence length="158" mass="16812">MNMLGQSARPHVLVLLLSLLSGCVTGRIQPVHFQFVTVVEKALPGPDGWRAACVHAKIRNGTTGDFFFCKFGVEVPIENIDGPVSIPLAQRIAADCANEAALSVLGVATREPDPPLGILCEQFKTAYGVPLNAAIGGARVTRVCDKKTKPVIFGEFSP</sequence>
<comment type="caution">
    <text evidence="1">The sequence shown here is derived from an EMBL/GenBank/DDBJ whole genome shotgun (WGS) entry which is preliminary data.</text>
</comment>
<dbReference type="EMBL" id="JAPNKA010000001">
    <property type="protein sequence ID" value="MCY1076864.1"/>
    <property type="molecule type" value="Genomic_DNA"/>
</dbReference>
<accession>A0ABT4A6J4</accession>
<name>A0ABT4A6J4_9BACT</name>
<reference evidence="1 2" key="1">
    <citation type="submission" date="2022-11" db="EMBL/GenBank/DDBJ databases">
        <title>Minimal conservation of predation-associated metabolite biosynthetic gene clusters underscores biosynthetic potential of Myxococcota including descriptions for ten novel species: Archangium lansinium sp. nov., Myxococcus landrumus sp. nov., Nannocystis bai.</title>
        <authorList>
            <person name="Ahearne A."/>
            <person name="Stevens C."/>
            <person name="Phillips K."/>
        </authorList>
    </citation>
    <scope>NUCLEOTIDE SEQUENCE [LARGE SCALE GENOMIC DNA]</scope>
    <source>
        <strain evidence="1 2">MIWBW</strain>
    </source>
</reference>